<dbReference type="PROSITE" id="PS51186">
    <property type="entry name" value="GNAT"/>
    <property type="match status" value="1"/>
</dbReference>
<dbReference type="EMBL" id="JBHUME010000002">
    <property type="protein sequence ID" value="MFD2611362.1"/>
    <property type="molecule type" value="Genomic_DNA"/>
</dbReference>
<proteinExistence type="predicted"/>
<dbReference type="Proteomes" id="UP001597541">
    <property type="component" value="Unassembled WGS sequence"/>
</dbReference>
<gene>
    <name evidence="2" type="ORF">ACFSUF_02875</name>
</gene>
<keyword evidence="3" id="KW-1185">Reference proteome</keyword>
<organism evidence="2 3">
    <name type="scientific">Paenibacillus gansuensis</name>
    <dbReference type="NCBI Taxonomy" id="306542"/>
    <lineage>
        <taxon>Bacteria</taxon>
        <taxon>Bacillati</taxon>
        <taxon>Bacillota</taxon>
        <taxon>Bacilli</taxon>
        <taxon>Bacillales</taxon>
        <taxon>Paenibacillaceae</taxon>
        <taxon>Paenibacillus</taxon>
    </lineage>
</organism>
<dbReference type="PANTHER" id="PTHR39173:SF1">
    <property type="entry name" value="ACETYLTRANSFERASE"/>
    <property type="match status" value="1"/>
</dbReference>
<dbReference type="RefSeq" id="WP_377599903.1">
    <property type="nucleotide sequence ID" value="NZ_JBHUME010000002.1"/>
</dbReference>
<evidence type="ECO:0000313" key="3">
    <source>
        <dbReference type="Proteomes" id="UP001597541"/>
    </source>
</evidence>
<evidence type="ECO:0000259" key="1">
    <source>
        <dbReference type="PROSITE" id="PS51186"/>
    </source>
</evidence>
<dbReference type="InterPro" id="IPR000182">
    <property type="entry name" value="GNAT_dom"/>
</dbReference>
<feature type="domain" description="N-acetyltransferase" evidence="1">
    <location>
        <begin position="33"/>
        <end position="172"/>
    </location>
</feature>
<dbReference type="Gene3D" id="3.40.630.30">
    <property type="match status" value="1"/>
</dbReference>
<evidence type="ECO:0000313" key="2">
    <source>
        <dbReference type="EMBL" id="MFD2611362.1"/>
    </source>
</evidence>
<dbReference type="CDD" id="cd04301">
    <property type="entry name" value="NAT_SF"/>
    <property type="match status" value="1"/>
</dbReference>
<comment type="caution">
    <text evidence="2">The sequence shown here is derived from an EMBL/GenBank/DDBJ whole genome shotgun (WGS) entry which is preliminary data.</text>
</comment>
<name>A0ABW5PAT2_9BACL</name>
<dbReference type="InterPro" id="IPR016181">
    <property type="entry name" value="Acyl_CoA_acyltransferase"/>
</dbReference>
<protein>
    <submittedName>
        <fullName evidence="2">GNAT family N-acetyltransferase</fullName>
    </submittedName>
</protein>
<reference evidence="3" key="1">
    <citation type="journal article" date="2019" name="Int. J. Syst. Evol. Microbiol.">
        <title>The Global Catalogue of Microorganisms (GCM) 10K type strain sequencing project: providing services to taxonomists for standard genome sequencing and annotation.</title>
        <authorList>
            <consortium name="The Broad Institute Genomics Platform"/>
            <consortium name="The Broad Institute Genome Sequencing Center for Infectious Disease"/>
            <person name="Wu L."/>
            <person name="Ma J."/>
        </authorList>
    </citation>
    <scope>NUCLEOTIDE SEQUENCE [LARGE SCALE GENOMIC DNA]</scope>
    <source>
        <strain evidence="3">KCTC 3950</strain>
    </source>
</reference>
<accession>A0ABW5PAT2</accession>
<dbReference type="SUPFAM" id="SSF55729">
    <property type="entry name" value="Acyl-CoA N-acyltransferases (Nat)"/>
    <property type="match status" value="1"/>
</dbReference>
<dbReference type="PANTHER" id="PTHR39173">
    <property type="entry name" value="ACETYLTRANSFERASE"/>
    <property type="match status" value="1"/>
</dbReference>
<dbReference type="Pfam" id="PF13302">
    <property type="entry name" value="Acetyltransf_3"/>
    <property type="match status" value="1"/>
</dbReference>
<sequence length="173" mass="19683">MKKVFLARPSIDYQDEYLDFYEEWKSSGESFVPWVVSKDPSDFEGMIRFLYENEIGEHIPGSWVPSSTYWLVSDDMRVIGAVNIRHGLTEQLFNSGGHIGYGIRSSERQKGYATKLLAMALEKTKELGIKKVLIVCDESNIASEKTILNNGGIPDTSFTEEDGNVVKRYWIET</sequence>